<feature type="compositionally biased region" description="Basic and acidic residues" evidence="3">
    <location>
        <begin position="102"/>
        <end position="117"/>
    </location>
</feature>
<dbReference type="Gene3D" id="3.10.20.280">
    <property type="entry name" value="RnfH-like"/>
    <property type="match status" value="1"/>
</dbReference>
<dbReference type="HAMAP" id="MF_00460">
    <property type="entry name" value="UPF0125_RnfH"/>
    <property type="match status" value="1"/>
</dbReference>
<accession>A0A1B8PIH1</accession>
<evidence type="ECO:0000256" key="3">
    <source>
        <dbReference type="SAM" id="MobiDB-lite"/>
    </source>
</evidence>
<gene>
    <name evidence="4" type="ORF">A9Z60_03805</name>
</gene>
<evidence type="ECO:0000256" key="1">
    <source>
        <dbReference type="ARBA" id="ARBA00010645"/>
    </source>
</evidence>
<comment type="similarity">
    <text evidence="1 2">Belongs to the UPF0125 (RnfH) family.</text>
</comment>
<name>A0A1B8PIH1_MORNO</name>
<dbReference type="RefSeq" id="WP_066893761.1">
    <property type="nucleotide sequence ID" value="NZ_LZDN01000039.1"/>
</dbReference>
<dbReference type="InterPro" id="IPR016155">
    <property type="entry name" value="Mopterin_synth/thiamin_S_b"/>
</dbReference>
<dbReference type="AlphaFoldDB" id="A0A1B8PIH1"/>
<protein>
    <recommendedName>
        <fullName evidence="2">UPF0125 protein A9Z60_03805</fullName>
    </recommendedName>
</protein>
<evidence type="ECO:0000256" key="2">
    <source>
        <dbReference type="HAMAP-Rule" id="MF_00460"/>
    </source>
</evidence>
<dbReference type="OrthoDB" id="9796575at2"/>
<dbReference type="InterPro" id="IPR037021">
    <property type="entry name" value="RnfH_sf"/>
</dbReference>
<dbReference type="Pfam" id="PF03658">
    <property type="entry name" value="Ub-RnfH"/>
    <property type="match status" value="1"/>
</dbReference>
<evidence type="ECO:0000313" key="4">
    <source>
        <dbReference type="EMBL" id="OBX49500.1"/>
    </source>
</evidence>
<dbReference type="EMBL" id="LZDN01000039">
    <property type="protein sequence ID" value="OBX49500.1"/>
    <property type="molecule type" value="Genomic_DNA"/>
</dbReference>
<dbReference type="InterPro" id="IPR005346">
    <property type="entry name" value="RnfH"/>
</dbReference>
<dbReference type="Proteomes" id="UP000092671">
    <property type="component" value="Unassembled WGS sequence"/>
</dbReference>
<reference evidence="4 5" key="1">
    <citation type="submission" date="2016-06" db="EMBL/GenBank/DDBJ databases">
        <title>Draft genome of Moraxella nonliquefaciens CCUG 60284.</title>
        <authorList>
            <person name="Salva-Serra F."/>
            <person name="Engstrom-Jakobsson H."/>
            <person name="Thorell K."/>
            <person name="Gonzales-Siles L."/>
            <person name="Karlsson R."/>
            <person name="Boulund F."/>
            <person name="Engstrand L."/>
            <person name="Kristiansson E."/>
            <person name="Moore E."/>
        </authorList>
    </citation>
    <scope>NUCLEOTIDE SEQUENCE [LARGE SCALE GENOMIC DNA]</scope>
    <source>
        <strain evidence="4 5">CCUG 60284</strain>
    </source>
</reference>
<comment type="caution">
    <text evidence="4">The sequence shown here is derived from an EMBL/GenBank/DDBJ whole genome shotgun (WGS) entry which is preliminary data.</text>
</comment>
<sequence>MATINIALAYADTDRQYYHELRLPDGTTLYQALVHADWISLPTFIDFGAWCDAHMNANPTHKAWYVGIYSQKKRLDTVLSDGDRVEIYRPLSYDPMARRKSKSDVRLKKHEPSRQAD</sequence>
<organism evidence="4 5">
    <name type="scientific">Moraxella nonliquefaciens</name>
    <dbReference type="NCBI Taxonomy" id="478"/>
    <lineage>
        <taxon>Bacteria</taxon>
        <taxon>Pseudomonadati</taxon>
        <taxon>Pseudomonadota</taxon>
        <taxon>Gammaproteobacteria</taxon>
        <taxon>Moraxellales</taxon>
        <taxon>Moraxellaceae</taxon>
        <taxon>Moraxella</taxon>
    </lineage>
</organism>
<feature type="region of interest" description="Disordered" evidence="3">
    <location>
        <begin position="98"/>
        <end position="117"/>
    </location>
</feature>
<proteinExistence type="inferred from homology"/>
<dbReference type="PANTHER" id="PTHR37483">
    <property type="entry name" value="UPF0125 PROTEIN RATB"/>
    <property type="match status" value="1"/>
</dbReference>
<evidence type="ECO:0000313" key="5">
    <source>
        <dbReference type="Proteomes" id="UP000092671"/>
    </source>
</evidence>
<dbReference type="SUPFAM" id="SSF54285">
    <property type="entry name" value="MoaD/ThiS"/>
    <property type="match status" value="1"/>
</dbReference>
<dbReference type="PANTHER" id="PTHR37483:SF1">
    <property type="entry name" value="UPF0125 PROTEIN RATB"/>
    <property type="match status" value="1"/>
</dbReference>